<dbReference type="AlphaFoldDB" id="A0A1I4X614"/>
<evidence type="ECO:0000259" key="1">
    <source>
        <dbReference type="PROSITE" id="PS50943"/>
    </source>
</evidence>
<protein>
    <submittedName>
        <fullName evidence="2">Helix-turn-helix</fullName>
    </submittedName>
</protein>
<feature type="domain" description="HTH cro/C1-type" evidence="1">
    <location>
        <begin position="22"/>
        <end position="77"/>
    </location>
</feature>
<dbReference type="Proteomes" id="UP000183287">
    <property type="component" value="Unassembled WGS sequence"/>
</dbReference>
<gene>
    <name evidence="2" type="ORF">SAMN05421863_11382</name>
</gene>
<dbReference type="InterPro" id="IPR001387">
    <property type="entry name" value="Cro/C1-type_HTH"/>
</dbReference>
<dbReference type="GO" id="GO:0003677">
    <property type="term" value="F:DNA binding"/>
    <property type="evidence" value="ECO:0007669"/>
    <property type="project" value="InterPro"/>
</dbReference>
<dbReference type="EMBL" id="FOUB01000138">
    <property type="protein sequence ID" value="SFN21438.1"/>
    <property type="molecule type" value="Genomic_DNA"/>
</dbReference>
<dbReference type="SMART" id="SM00530">
    <property type="entry name" value="HTH_XRE"/>
    <property type="match status" value="1"/>
</dbReference>
<dbReference type="InterPro" id="IPR052345">
    <property type="entry name" value="Rad_response_metalloprotease"/>
</dbReference>
<evidence type="ECO:0000313" key="3">
    <source>
        <dbReference type="Proteomes" id="UP000183287"/>
    </source>
</evidence>
<dbReference type="InterPro" id="IPR010982">
    <property type="entry name" value="Lambda_DNA-bd_dom_sf"/>
</dbReference>
<dbReference type="Gene3D" id="1.10.260.40">
    <property type="entry name" value="lambda repressor-like DNA-binding domains"/>
    <property type="match status" value="1"/>
</dbReference>
<sequence>MPKNISLGTSQKISQKLIGYRVKAAREAKQWTQDLLARGLGLKDRQSVSDIENGKRALKPEELLLLSELLEREIEFFIDPFAVAGEAQFSWRVAPEVSEDRLDEFELKAGQWIGLLRWLREQREGRASVLKRALRLSAQSSFEDAQERAESLVAELDLGMIPAETLIEKIERELDIPVLFTPTRHLRTKSTTSFCFCLGNINQ</sequence>
<dbReference type="SUPFAM" id="SSF47413">
    <property type="entry name" value="lambda repressor-like DNA-binding domains"/>
    <property type="match status" value="1"/>
</dbReference>
<accession>A0A1I4X614</accession>
<dbReference type="Pfam" id="PF01381">
    <property type="entry name" value="HTH_3"/>
    <property type="match status" value="1"/>
</dbReference>
<proteinExistence type="predicted"/>
<dbReference type="RefSeq" id="WP_218152203.1">
    <property type="nucleotide sequence ID" value="NZ_FOUB01000138.1"/>
</dbReference>
<reference evidence="3" key="1">
    <citation type="submission" date="2016-10" db="EMBL/GenBank/DDBJ databases">
        <authorList>
            <person name="Varghese N."/>
            <person name="Submissions S."/>
        </authorList>
    </citation>
    <scope>NUCLEOTIDE SEQUENCE [LARGE SCALE GENOMIC DNA]</scope>
    <source>
        <strain evidence="3">Nm44</strain>
    </source>
</reference>
<dbReference type="PANTHER" id="PTHR43236:SF1">
    <property type="entry name" value="BLL7220 PROTEIN"/>
    <property type="match status" value="1"/>
</dbReference>
<evidence type="ECO:0000313" key="2">
    <source>
        <dbReference type="EMBL" id="SFN21438.1"/>
    </source>
</evidence>
<dbReference type="PROSITE" id="PS50943">
    <property type="entry name" value="HTH_CROC1"/>
    <property type="match status" value="1"/>
</dbReference>
<name>A0A1I4X614_9PROT</name>
<dbReference type="CDD" id="cd00093">
    <property type="entry name" value="HTH_XRE"/>
    <property type="match status" value="1"/>
</dbReference>
<organism evidence="2 3">
    <name type="scientific">Nitrosomonas communis</name>
    <dbReference type="NCBI Taxonomy" id="44574"/>
    <lineage>
        <taxon>Bacteria</taxon>
        <taxon>Pseudomonadati</taxon>
        <taxon>Pseudomonadota</taxon>
        <taxon>Betaproteobacteria</taxon>
        <taxon>Nitrosomonadales</taxon>
        <taxon>Nitrosomonadaceae</taxon>
        <taxon>Nitrosomonas</taxon>
    </lineage>
</organism>
<dbReference type="PANTHER" id="PTHR43236">
    <property type="entry name" value="ANTITOXIN HIGA1"/>
    <property type="match status" value="1"/>
</dbReference>
<keyword evidence="3" id="KW-1185">Reference proteome</keyword>